<keyword evidence="1" id="KW-0812">Transmembrane</keyword>
<feature type="transmembrane region" description="Helical" evidence="1">
    <location>
        <begin position="89"/>
        <end position="109"/>
    </location>
</feature>
<proteinExistence type="predicted"/>
<keyword evidence="1" id="KW-1133">Transmembrane helix</keyword>
<feature type="transmembrane region" description="Helical" evidence="1">
    <location>
        <begin position="165"/>
        <end position="183"/>
    </location>
</feature>
<reference evidence="2 3" key="1">
    <citation type="journal article" date="2014" name="Genome Announc.">
        <title>Draft genome sequences of the altered schaedler flora, a defined bacterial community from gnotobiotic mice.</title>
        <authorList>
            <person name="Wannemuehler M.J."/>
            <person name="Overstreet A.M."/>
            <person name="Ward D.V."/>
            <person name="Phillips G.J."/>
        </authorList>
    </citation>
    <scope>NUCLEOTIDE SEQUENCE [LARGE SCALE GENOMIC DNA]</scope>
    <source>
        <strain evidence="2 3">ASF492</strain>
    </source>
</reference>
<gene>
    <name evidence="2" type="ORF">C823_03571</name>
</gene>
<sequence length="245" mass="28582">MMKELKKQFYLRWNDLALILLLQTGLFLFGEIVIAVMVHGMNDRESIFPFGTLLALLVPFILMLFLGMYSLPVCFNMAIGMGTTRRRMLPAFIGISLLQYFLGAGMVYLCCLLEKWIFRIAYAGIENELDMQTVFQWKYIVPACIALAAWNTWMGAVYMKYEKKAFLFFWVLWMTIFIGGFRINRMLEKQYDHPFLRIYVKVAEWFREFPESAVLPAIVLISAVLIAVSYRILCRQQVQSHSGNR</sequence>
<name>N2ABF2_9FIRM</name>
<feature type="transmembrane region" description="Helical" evidence="1">
    <location>
        <begin position="16"/>
        <end position="41"/>
    </location>
</feature>
<dbReference type="EMBL" id="AQFT01000107">
    <property type="protein sequence ID" value="EMZ23400.1"/>
    <property type="molecule type" value="Genomic_DNA"/>
</dbReference>
<keyword evidence="1" id="KW-0472">Membrane</keyword>
<comment type="caution">
    <text evidence="2">The sequence shown here is derived from an EMBL/GenBank/DDBJ whole genome shotgun (WGS) entry which is preliminary data.</text>
</comment>
<dbReference type="HOGENOM" id="CLU_1132260_0_0_9"/>
<feature type="transmembrane region" description="Helical" evidence="1">
    <location>
        <begin position="47"/>
        <end position="69"/>
    </location>
</feature>
<feature type="transmembrane region" description="Helical" evidence="1">
    <location>
        <begin position="139"/>
        <end position="158"/>
    </location>
</feature>
<evidence type="ECO:0000313" key="2">
    <source>
        <dbReference type="EMBL" id="EMZ23400.1"/>
    </source>
</evidence>
<keyword evidence="3" id="KW-1185">Reference proteome</keyword>
<dbReference type="STRING" id="1235802.C823_03571"/>
<feature type="transmembrane region" description="Helical" evidence="1">
    <location>
        <begin position="213"/>
        <end position="233"/>
    </location>
</feature>
<dbReference type="eggNOG" id="ENOG5033CTC">
    <property type="taxonomic scope" value="Bacteria"/>
</dbReference>
<dbReference type="OrthoDB" id="2064734at2"/>
<evidence type="ECO:0000313" key="3">
    <source>
        <dbReference type="Proteomes" id="UP000012589"/>
    </source>
</evidence>
<protein>
    <submittedName>
        <fullName evidence="2">Uncharacterized protein</fullName>
    </submittedName>
</protein>
<accession>N2ABF2</accession>
<organism evidence="2 3">
    <name type="scientific">Eubacterium plexicaudatum ASF492</name>
    <dbReference type="NCBI Taxonomy" id="1235802"/>
    <lineage>
        <taxon>Bacteria</taxon>
        <taxon>Bacillati</taxon>
        <taxon>Bacillota</taxon>
        <taxon>Clostridia</taxon>
        <taxon>Eubacteriales</taxon>
        <taxon>Eubacteriaceae</taxon>
        <taxon>Eubacterium</taxon>
    </lineage>
</organism>
<dbReference type="PATRIC" id="fig|1235802.3.peg.3764"/>
<dbReference type="AlphaFoldDB" id="N2ABF2"/>
<evidence type="ECO:0000256" key="1">
    <source>
        <dbReference type="SAM" id="Phobius"/>
    </source>
</evidence>
<dbReference type="Proteomes" id="UP000012589">
    <property type="component" value="Unassembled WGS sequence"/>
</dbReference>